<dbReference type="EMBL" id="AP025739">
    <property type="protein sequence ID" value="BDI28793.1"/>
    <property type="molecule type" value="Genomic_DNA"/>
</dbReference>
<organism evidence="1 2">
    <name type="scientific">Capsulimonas corticalis</name>
    <dbReference type="NCBI Taxonomy" id="2219043"/>
    <lineage>
        <taxon>Bacteria</taxon>
        <taxon>Bacillati</taxon>
        <taxon>Armatimonadota</taxon>
        <taxon>Armatimonadia</taxon>
        <taxon>Capsulimonadales</taxon>
        <taxon>Capsulimonadaceae</taxon>
        <taxon>Capsulimonas</taxon>
    </lineage>
</organism>
<proteinExistence type="predicted"/>
<dbReference type="SUPFAM" id="SSF48452">
    <property type="entry name" value="TPR-like"/>
    <property type="match status" value="1"/>
</dbReference>
<gene>
    <name evidence="1" type="ORF">CCAX7_008440</name>
</gene>
<dbReference type="InterPro" id="IPR011990">
    <property type="entry name" value="TPR-like_helical_dom_sf"/>
</dbReference>
<name>A0A402CTY3_9BACT</name>
<accession>A0A402CTY3</accession>
<dbReference type="Proteomes" id="UP000287394">
    <property type="component" value="Chromosome"/>
</dbReference>
<dbReference type="AlphaFoldDB" id="A0A402CTY3"/>
<evidence type="ECO:0000313" key="1">
    <source>
        <dbReference type="EMBL" id="BDI28793.1"/>
    </source>
</evidence>
<sequence length="493" mass="55713">MVGYAMRYEVTSLGTGQGKPIFAWSLGGVRYYICRDQFYSGVTFTFPNVVKPTRGARLLVYSGGIIANFATACLLCFILYFNPDNMIWWIGLGTACLCLSWSIIPWRNLQNAFSSQNDGANIVDILWPRKSSDELVTPETLSRYLAILKFLQGVGDYKGLYFYATSLLPAFLYYTEGEDAKWVLSCLASLEQIENKHQFEHALLRAHIGLAEDDLANTEEALDEAERLYTENHEEYYGLTLQWLRFSWLLKAKRPADALKIVDMMIALHPIEENAETAVTLLTCRLHAVLDLHGLDGGLKVYEEYLQKRSFYETDALDLNVAHALAKAYGKADEWQAAERHYREALALATKMGSLPHADRELIDDAQVCFAHLELTNDFELAQAKEALNRSIKEKRVAEKRQAHLIFLQRRNAEMAFGCICVSLLIFVVARQDGEGVDFGSYLSTFSLVAAFMIVPIYLYGGFDRGFRPFVAPIILLLTVLPWLAAFLVIHSV</sequence>
<reference evidence="1 2" key="1">
    <citation type="journal article" date="2019" name="Int. J. Syst. Evol. Microbiol.">
        <title>Capsulimonas corticalis gen. nov., sp. nov., an aerobic capsulated bacterium, of a novel bacterial order, Capsulimonadales ord. nov., of the class Armatimonadia of the phylum Armatimonadetes.</title>
        <authorList>
            <person name="Li J."/>
            <person name="Kudo C."/>
            <person name="Tonouchi A."/>
        </authorList>
    </citation>
    <scope>NUCLEOTIDE SEQUENCE [LARGE SCALE GENOMIC DNA]</scope>
    <source>
        <strain evidence="1 2">AX-7</strain>
    </source>
</reference>
<keyword evidence="2" id="KW-1185">Reference proteome</keyword>
<evidence type="ECO:0000313" key="2">
    <source>
        <dbReference type="Proteomes" id="UP000287394"/>
    </source>
</evidence>
<dbReference type="KEGG" id="ccot:CCAX7_008440"/>
<protein>
    <submittedName>
        <fullName evidence="1">Uncharacterized protein</fullName>
    </submittedName>
</protein>